<sequence length="364" mass="39527">MEQHDATSTEGRDGDPSRAGGMRGFGAAVCLALALGGGASAQAAPSVELLDFDDLKGWKTDNHAEALAAFRETCPDLPDPPWTALCALSERQSNARSFFELFFRPVLIGGDSPALFTGYFEPVLKAARAPDARFRYPIYRLPPDLPTDRPWFSRREIAEDGHLDGQGLEIAWLEDPVDVFFLQVQGSGRLSLPDGTLLRVGYGGKNGHDYRSIGRELVRRGVYQPHQVSARVIRSWVRRHPEAGAELLLHNPSFVFFRELDRLPPGKGPLGAMNRPVTPMRSLAVDPSLVPLGAPVWIEKGGRHPLHRLMVAQDTGSAIKGPQRADIFYGTGPGAGRLAGAVRDPGRMIVLLPIELALALLPGG</sequence>
<dbReference type="Gene3D" id="2.40.40.10">
    <property type="entry name" value="RlpA-like domain"/>
    <property type="match status" value="1"/>
</dbReference>
<dbReference type="GO" id="GO:0008933">
    <property type="term" value="F:peptidoglycan lytic transglycosylase activity"/>
    <property type="evidence" value="ECO:0007669"/>
    <property type="project" value="TreeGrafter"/>
</dbReference>
<name>A0A0D6B8W3_RHOSU</name>
<organism evidence="7 8">
    <name type="scientific">Rhodovulum sulfidophilum</name>
    <name type="common">Rhodobacter sulfidophilus</name>
    <dbReference type="NCBI Taxonomy" id="35806"/>
    <lineage>
        <taxon>Bacteria</taxon>
        <taxon>Pseudomonadati</taxon>
        <taxon>Pseudomonadota</taxon>
        <taxon>Alphaproteobacteria</taxon>
        <taxon>Rhodobacterales</taxon>
        <taxon>Paracoccaceae</taxon>
        <taxon>Rhodovulum</taxon>
    </lineage>
</organism>
<dbReference type="GO" id="GO:0009254">
    <property type="term" value="P:peptidoglycan turnover"/>
    <property type="evidence" value="ECO:0007669"/>
    <property type="project" value="InterPro"/>
</dbReference>
<dbReference type="KEGG" id="rsu:NHU_04056"/>
<dbReference type="PANTHER" id="PTHR30124">
    <property type="entry name" value="MEMBRANE-BOUND LYTIC MUREIN TRANSGLYCOSYLASE A"/>
    <property type="match status" value="1"/>
</dbReference>
<protein>
    <recommendedName>
        <fullName evidence="2">peptidoglycan lytic exotransglycosylase</fullName>
        <ecNumber evidence="2">4.2.2.n1</ecNumber>
    </recommendedName>
    <alternativeName>
        <fullName evidence="5">Murein hydrolase A</fullName>
    </alternativeName>
</protein>
<evidence type="ECO:0000313" key="7">
    <source>
        <dbReference type="EMBL" id="BAQ71179.1"/>
    </source>
</evidence>
<proteinExistence type="predicted"/>
<comment type="catalytic activity">
    <reaction evidence="1">
        <text>Exolytic cleavage of the (1-&gt;4)-beta-glycosidic linkage between N-acetylmuramic acid (MurNAc) and N-acetylglucosamine (GlcNAc) residues in peptidoglycan, from either the reducing or the non-reducing ends of the peptidoglycan chains, with concomitant formation of a 1,6-anhydrobond in the MurNAc residue.</text>
        <dbReference type="EC" id="4.2.2.n1"/>
    </reaction>
</comment>
<dbReference type="Proteomes" id="UP000064912">
    <property type="component" value="Chromosome"/>
</dbReference>
<dbReference type="PANTHER" id="PTHR30124:SF0">
    <property type="entry name" value="MEMBRANE-BOUND LYTIC MUREIN TRANSGLYCOSYLASE A"/>
    <property type="match status" value="1"/>
</dbReference>
<gene>
    <name evidence="7" type="ORF">NHU_04056</name>
</gene>
<dbReference type="SMART" id="SM00925">
    <property type="entry name" value="MltA"/>
    <property type="match status" value="1"/>
</dbReference>
<evidence type="ECO:0000256" key="1">
    <source>
        <dbReference type="ARBA" id="ARBA00001420"/>
    </source>
</evidence>
<dbReference type="InterPro" id="IPR036908">
    <property type="entry name" value="RlpA-like_sf"/>
</dbReference>
<dbReference type="AlphaFoldDB" id="A0A0D6B8W3"/>
<keyword evidence="3" id="KW-0456">Lyase</keyword>
<evidence type="ECO:0000256" key="5">
    <source>
        <dbReference type="ARBA" id="ARBA00030918"/>
    </source>
</evidence>
<evidence type="ECO:0000256" key="2">
    <source>
        <dbReference type="ARBA" id="ARBA00012587"/>
    </source>
</evidence>
<dbReference type="InterPro" id="IPR010611">
    <property type="entry name" value="3D_dom"/>
</dbReference>
<dbReference type="EMBL" id="AP014800">
    <property type="protein sequence ID" value="BAQ71179.1"/>
    <property type="molecule type" value="Genomic_DNA"/>
</dbReference>
<dbReference type="SUPFAM" id="SSF50685">
    <property type="entry name" value="Barwin-like endoglucanases"/>
    <property type="match status" value="1"/>
</dbReference>
<feature type="domain" description="Lytic transglycosylase MltA" evidence="6">
    <location>
        <begin position="123"/>
        <end position="258"/>
    </location>
</feature>
<dbReference type="InterPro" id="IPR005300">
    <property type="entry name" value="MltA_B"/>
</dbReference>
<dbReference type="Pfam" id="PF06725">
    <property type="entry name" value="3D"/>
    <property type="match status" value="1"/>
</dbReference>
<accession>A0A0D6B8W3</accession>
<dbReference type="CDD" id="cd14485">
    <property type="entry name" value="mltA_like_LT_A"/>
    <property type="match status" value="1"/>
</dbReference>
<dbReference type="GO" id="GO:0019867">
    <property type="term" value="C:outer membrane"/>
    <property type="evidence" value="ECO:0007669"/>
    <property type="project" value="InterPro"/>
</dbReference>
<evidence type="ECO:0000259" key="6">
    <source>
        <dbReference type="SMART" id="SM00925"/>
    </source>
</evidence>
<dbReference type="GO" id="GO:0009253">
    <property type="term" value="P:peptidoglycan catabolic process"/>
    <property type="evidence" value="ECO:0007669"/>
    <property type="project" value="TreeGrafter"/>
</dbReference>
<dbReference type="PATRIC" id="fig|35806.4.peg.4160"/>
<dbReference type="eggNOG" id="COG2821">
    <property type="taxonomic scope" value="Bacteria"/>
</dbReference>
<dbReference type="Gene3D" id="2.40.240.50">
    <property type="entry name" value="Barwin-like endoglucanases"/>
    <property type="match status" value="1"/>
</dbReference>
<dbReference type="InterPro" id="IPR026044">
    <property type="entry name" value="MltA"/>
</dbReference>
<evidence type="ECO:0000256" key="3">
    <source>
        <dbReference type="ARBA" id="ARBA00023239"/>
    </source>
</evidence>
<dbReference type="EC" id="4.2.2.n1" evidence="2"/>
<dbReference type="GO" id="GO:0071555">
    <property type="term" value="P:cell wall organization"/>
    <property type="evidence" value="ECO:0007669"/>
    <property type="project" value="UniProtKB-KW"/>
</dbReference>
<reference evidence="7 8" key="1">
    <citation type="submission" date="2015-02" db="EMBL/GenBank/DDBJ databases">
        <title>Genome sequene of Rhodovulum sulfidophilum DSM 2351.</title>
        <authorList>
            <person name="Nagao N."/>
        </authorList>
    </citation>
    <scope>NUCLEOTIDE SEQUENCE [LARGE SCALE GENOMIC DNA]</scope>
    <source>
        <strain evidence="7 8">DSM 2351</strain>
    </source>
</reference>
<dbReference type="CDD" id="cd14668">
    <property type="entry name" value="mlta_B"/>
    <property type="match status" value="1"/>
</dbReference>
<evidence type="ECO:0000313" key="8">
    <source>
        <dbReference type="Proteomes" id="UP000064912"/>
    </source>
</evidence>
<keyword evidence="4" id="KW-0961">Cell wall biogenesis/degradation</keyword>
<dbReference type="GO" id="GO:0004553">
    <property type="term" value="F:hydrolase activity, hydrolyzing O-glycosyl compounds"/>
    <property type="evidence" value="ECO:0007669"/>
    <property type="project" value="InterPro"/>
</dbReference>
<dbReference type="PIRSF" id="PIRSF019422">
    <property type="entry name" value="MltA"/>
    <property type="match status" value="1"/>
</dbReference>
<evidence type="ECO:0000256" key="4">
    <source>
        <dbReference type="ARBA" id="ARBA00023316"/>
    </source>
</evidence>
<dbReference type="Pfam" id="PF03562">
    <property type="entry name" value="MltA"/>
    <property type="match status" value="1"/>
</dbReference>